<evidence type="ECO:0000256" key="1">
    <source>
        <dbReference type="SAM" id="Coils"/>
    </source>
</evidence>
<name>A0ABM9EUH7_9BACI</name>
<reference evidence="2" key="1">
    <citation type="submission" date="2022-04" db="EMBL/GenBank/DDBJ databases">
        <authorList>
            <person name="Criscuolo A."/>
        </authorList>
    </citation>
    <scope>NUCLEOTIDE SEQUENCE</scope>
    <source>
        <strain evidence="2">CIP111895</strain>
    </source>
</reference>
<comment type="caution">
    <text evidence="2">The sequence shown here is derived from an EMBL/GenBank/DDBJ whole genome shotgun (WGS) entry which is preliminary data.</text>
</comment>
<dbReference type="EMBL" id="CALBWS010000026">
    <property type="protein sequence ID" value="CAH2716326.1"/>
    <property type="molecule type" value="Genomic_DNA"/>
</dbReference>
<feature type="coiled-coil region" evidence="1">
    <location>
        <begin position="42"/>
        <end position="69"/>
    </location>
</feature>
<organism evidence="2 3">
    <name type="scientific">Neobacillus rhizosphaerae</name>
    <dbReference type="NCBI Taxonomy" id="2880965"/>
    <lineage>
        <taxon>Bacteria</taxon>
        <taxon>Bacillati</taxon>
        <taxon>Bacillota</taxon>
        <taxon>Bacilli</taxon>
        <taxon>Bacillales</taxon>
        <taxon>Bacillaceae</taxon>
        <taxon>Neobacillus</taxon>
    </lineage>
</organism>
<dbReference type="Proteomes" id="UP000838308">
    <property type="component" value="Unassembled WGS sequence"/>
</dbReference>
<evidence type="ECO:0000313" key="2">
    <source>
        <dbReference type="EMBL" id="CAH2716326.1"/>
    </source>
</evidence>
<accession>A0ABM9EUH7</accession>
<proteinExistence type="predicted"/>
<evidence type="ECO:0000313" key="3">
    <source>
        <dbReference type="Proteomes" id="UP000838308"/>
    </source>
</evidence>
<sequence>MMLLFKAGKFIKVRVFVYGDHYLSTASTRGCSVWNCLGTTRKKAKEMALLRLDQALNEVKKEMDRVIEREDYSVYHEKK</sequence>
<keyword evidence="1" id="KW-0175">Coiled coil</keyword>
<keyword evidence="3" id="KW-1185">Reference proteome</keyword>
<protein>
    <submittedName>
        <fullName evidence="2">Uncharacterized protein</fullName>
    </submittedName>
</protein>
<dbReference type="RefSeq" id="WP_248736582.1">
    <property type="nucleotide sequence ID" value="NZ_CALBWS010000026.1"/>
</dbReference>
<gene>
    <name evidence="2" type="ORF">BACCIP111895_03511</name>
</gene>